<evidence type="ECO:0000313" key="4">
    <source>
        <dbReference type="Proteomes" id="UP001218218"/>
    </source>
</evidence>
<feature type="region of interest" description="Disordered" evidence="1">
    <location>
        <begin position="1"/>
        <end position="298"/>
    </location>
</feature>
<dbReference type="InterPro" id="IPR025451">
    <property type="entry name" value="DUF4211"/>
</dbReference>
<accession>A0AAD7A4S1</accession>
<reference evidence="3" key="1">
    <citation type="submission" date="2023-03" db="EMBL/GenBank/DDBJ databases">
        <title>Massive genome expansion in bonnet fungi (Mycena s.s.) driven by repeated elements and novel gene families across ecological guilds.</title>
        <authorList>
            <consortium name="Lawrence Berkeley National Laboratory"/>
            <person name="Harder C.B."/>
            <person name="Miyauchi S."/>
            <person name="Viragh M."/>
            <person name="Kuo A."/>
            <person name="Thoen E."/>
            <person name="Andreopoulos B."/>
            <person name="Lu D."/>
            <person name="Skrede I."/>
            <person name="Drula E."/>
            <person name="Henrissat B."/>
            <person name="Morin E."/>
            <person name="Kohler A."/>
            <person name="Barry K."/>
            <person name="LaButti K."/>
            <person name="Morin E."/>
            <person name="Salamov A."/>
            <person name="Lipzen A."/>
            <person name="Mereny Z."/>
            <person name="Hegedus B."/>
            <person name="Baldrian P."/>
            <person name="Stursova M."/>
            <person name="Weitz H."/>
            <person name="Taylor A."/>
            <person name="Grigoriev I.V."/>
            <person name="Nagy L.G."/>
            <person name="Martin F."/>
            <person name="Kauserud H."/>
        </authorList>
    </citation>
    <scope>NUCLEOTIDE SEQUENCE</scope>
    <source>
        <strain evidence="3">CBHHK002</strain>
    </source>
</reference>
<protein>
    <recommendedName>
        <fullName evidence="2">DUF4211 domain-containing protein</fullName>
    </recommendedName>
</protein>
<dbReference type="AlphaFoldDB" id="A0AAD7A4S1"/>
<dbReference type="Proteomes" id="UP001218218">
    <property type="component" value="Unassembled WGS sequence"/>
</dbReference>
<feature type="compositionally biased region" description="Polar residues" evidence="1">
    <location>
        <begin position="228"/>
        <end position="238"/>
    </location>
</feature>
<proteinExistence type="predicted"/>
<keyword evidence="4" id="KW-1185">Reference proteome</keyword>
<name>A0AAD7A4S1_9AGAR</name>
<evidence type="ECO:0000259" key="2">
    <source>
        <dbReference type="Pfam" id="PF13926"/>
    </source>
</evidence>
<feature type="compositionally biased region" description="Basic and acidic residues" evidence="1">
    <location>
        <begin position="208"/>
        <end position="227"/>
    </location>
</feature>
<gene>
    <name evidence="3" type="ORF">DFH08DRAFT_864129</name>
</gene>
<organism evidence="3 4">
    <name type="scientific">Mycena albidolilacea</name>
    <dbReference type="NCBI Taxonomy" id="1033008"/>
    <lineage>
        <taxon>Eukaryota</taxon>
        <taxon>Fungi</taxon>
        <taxon>Dikarya</taxon>
        <taxon>Basidiomycota</taxon>
        <taxon>Agaricomycotina</taxon>
        <taxon>Agaricomycetes</taxon>
        <taxon>Agaricomycetidae</taxon>
        <taxon>Agaricales</taxon>
        <taxon>Marasmiineae</taxon>
        <taxon>Mycenaceae</taxon>
        <taxon>Mycena</taxon>
    </lineage>
</organism>
<evidence type="ECO:0000313" key="3">
    <source>
        <dbReference type="EMBL" id="KAJ7349023.1"/>
    </source>
</evidence>
<dbReference type="EMBL" id="JARIHO010000016">
    <property type="protein sequence ID" value="KAJ7349023.1"/>
    <property type="molecule type" value="Genomic_DNA"/>
</dbReference>
<feature type="compositionally biased region" description="Low complexity" evidence="1">
    <location>
        <begin position="255"/>
        <end position="264"/>
    </location>
</feature>
<dbReference type="Pfam" id="PF13926">
    <property type="entry name" value="DUF4211"/>
    <property type="match status" value="1"/>
</dbReference>
<comment type="caution">
    <text evidence="3">The sequence shown here is derived from an EMBL/GenBank/DDBJ whole genome shotgun (WGS) entry which is preliminary data.</text>
</comment>
<feature type="domain" description="DUF4211" evidence="2">
    <location>
        <begin position="277"/>
        <end position="414"/>
    </location>
</feature>
<sequence>MRKRELGTEGSPSANTRSRRAVQKKEWSPVVLNPCPRHEQCLSNDDISDARVEPDTTPPTPPRRNPRRGIAQPNASETSRRWRRSSPQLVSSEDEEMVSPRKPRKMLNIPSDSDDNTPRKRLHRHHGPDSEDSSSEVPATPRKRRKTLNAATSDSDDHTPRKRIRRRESNVDDSDSGSQAGDDRVSTADSADVDDLELSPPPSLSKPTAKERKRITMDEYKSARENRSSPNKSSPISTRRTKVEETSENDELAWGSDTSSSDSDTGSEGESSENMGSFIVDDSEKPEDSDADGIESARGPEYYARRKLSEQFTSFVEYLVRFYLNPDLLSTVSDNDSAYTSHSFSYCMAYCDLGWSYQAAIKAMRIRTEGVAESMQVSTWSTPFKTTLDSRPILIGPHPCEPVDCQACWTRGSMACNVTGCCTLTTHEGAYNRDNFDDESESDDDYGEETTWDFSNSAHADKLRYPPGFRLVVGARCARKAAAYHQARHYLYNNIFARVKTKIKWLCRHEDPALASDANALVGAHQEFTAQLWNDFCLDRKQWTARAPSPESESD</sequence>
<evidence type="ECO:0000256" key="1">
    <source>
        <dbReference type="SAM" id="MobiDB-lite"/>
    </source>
</evidence>